<gene>
    <name evidence="2" type="ORF">BU24DRAFT_465416</name>
</gene>
<dbReference type="GeneID" id="54289670"/>
<name>A0A6A5XFB4_9PLEO</name>
<accession>A0A6A5XFB4</accession>
<dbReference type="AlphaFoldDB" id="A0A6A5XFB4"/>
<reference evidence="2" key="1">
    <citation type="journal article" date="2020" name="Stud. Mycol.">
        <title>101 Dothideomycetes genomes: a test case for predicting lifestyles and emergence of pathogens.</title>
        <authorList>
            <person name="Haridas S."/>
            <person name="Albert R."/>
            <person name="Binder M."/>
            <person name="Bloem J."/>
            <person name="Labutti K."/>
            <person name="Salamov A."/>
            <person name="Andreopoulos B."/>
            <person name="Baker S."/>
            <person name="Barry K."/>
            <person name="Bills G."/>
            <person name="Bluhm B."/>
            <person name="Cannon C."/>
            <person name="Castanera R."/>
            <person name="Culley D."/>
            <person name="Daum C."/>
            <person name="Ezra D."/>
            <person name="Gonzalez J."/>
            <person name="Henrissat B."/>
            <person name="Kuo A."/>
            <person name="Liang C."/>
            <person name="Lipzen A."/>
            <person name="Lutzoni F."/>
            <person name="Magnuson J."/>
            <person name="Mondo S."/>
            <person name="Nolan M."/>
            <person name="Ohm R."/>
            <person name="Pangilinan J."/>
            <person name="Park H.-J."/>
            <person name="Ramirez L."/>
            <person name="Alfaro M."/>
            <person name="Sun H."/>
            <person name="Tritt A."/>
            <person name="Yoshinaga Y."/>
            <person name="Zwiers L.-H."/>
            <person name="Turgeon B."/>
            <person name="Goodwin S."/>
            <person name="Spatafora J."/>
            <person name="Crous P."/>
            <person name="Grigoriev I."/>
        </authorList>
    </citation>
    <scope>NUCLEOTIDE SEQUENCE</scope>
    <source>
        <strain evidence="2">CBS 175.79</strain>
    </source>
</reference>
<proteinExistence type="predicted"/>
<evidence type="ECO:0000313" key="2">
    <source>
        <dbReference type="EMBL" id="KAF2011818.1"/>
    </source>
</evidence>
<organism evidence="2 3">
    <name type="scientific">Aaosphaeria arxii CBS 175.79</name>
    <dbReference type="NCBI Taxonomy" id="1450172"/>
    <lineage>
        <taxon>Eukaryota</taxon>
        <taxon>Fungi</taxon>
        <taxon>Dikarya</taxon>
        <taxon>Ascomycota</taxon>
        <taxon>Pezizomycotina</taxon>
        <taxon>Dothideomycetes</taxon>
        <taxon>Pleosporomycetidae</taxon>
        <taxon>Pleosporales</taxon>
        <taxon>Pleosporales incertae sedis</taxon>
        <taxon>Aaosphaeria</taxon>
    </lineage>
</organism>
<evidence type="ECO:0000313" key="3">
    <source>
        <dbReference type="Proteomes" id="UP000799778"/>
    </source>
</evidence>
<protein>
    <submittedName>
        <fullName evidence="2">Uncharacterized protein</fullName>
    </submittedName>
</protein>
<dbReference type="EMBL" id="ML978073">
    <property type="protein sequence ID" value="KAF2011818.1"/>
    <property type="molecule type" value="Genomic_DNA"/>
</dbReference>
<sequence>MAQISLHKRSLPALACTADDSKLLPCTCHIKYDQVRLYATFTLQHVIDTNDATTMHSFTFIYNSDNLHPETTTYTTSGRDLTQLESQHIARNITPKVRALSLQLKKPCAILCPKERIPRPTHLIGLAKATDITIIFDRNWLTSQQHRFIFDIVAQPETFSGFPIDEKNLKGRRLDNWTVFYPADDRVSNEPHPYIKLSSKRSLQESDDTAGLSPPKRILCTPVHSPTKEATVIPTPRSWEAPPNIDGLQHAPLPPSTPSPYAVSVRTPTPHSLPPRAESLHNLEDDLTTIFENTAYDAQYLRSAADDEFLSAVEEQRQGFQYSTEDALREFLEEIDRIVDETFCKLEEKVVQYLESVEESVEEQFEKVITEKVDRFAYAYGKWMMSVARSAAGSRGGRMTRKAGQKAIHQKN</sequence>
<feature type="region of interest" description="Disordered" evidence="1">
    <location>
        <begin position="192"/>
        <end position="244"/>
    </location>
</feature>
<keyword evidence="3" id="KW-1185">Reference proteome</keyword>
<dbReference type="OrthoDB" id="3737134at2759"/>
<evidence type="ECO:0000256" key="1">
    <source>
        <dbReference type="SAM" id="MobiDB-lite"/>
    </source>
</evidence>
<feature type="region of interest" description="Disordered" evidence="1">
    <location>
        <begin position="258"/>
        <end position="278"/>
    </location>
</feature>
<dbReference type="Proteomes" id="UP000799778">
    <property type="component" value="Unassembled WGS sequence"/>
</dbReference>
<dbReference type="RefSeq" id="XP_033380157.1">
    <property type="nucleotide sequence ID" value="XM_033532273.1"/>
</dbReference>